<feature type="non-terminal residue" evidence="2">
    <location>
        <position position="1"/>
    </location>
</feature>
<name>A0A9P6ITR5_9FUNG</name>
<sequence>TNTFPRDLWLVLLGTSGYKRKVALPVDSRNNHNIGSSSNNKNKNKNNGCRSVNGLFSRPKKPCAAPPNESKRKNNEPLRSRAPRRQRQQAILVDVDLPQLEWTHAPNQIRSHICEVPECRRAFSRKHDLQ</sequence>
<accession>A0A9P6ITR5</accession>
<feature type="compositionally biased region" description="Low complexity" evidence="1">
    <location>
        <begin position="31"/>
        <end position="47"/>
    </location>
</feature>
<evidence type="ECO:0000256" key="1">
    <source>
        <dbReference type="SAM" id="MobiDB-lite"/>
    </source>
</evidence>
<dbReference type="AlphaFoldDB" id="A0A9P6ITR5"/>
<evidence type="ECO:0000313" key="2">
    <source>
        <dbReference type="EMBL" id="KAF9947031.1"/>
    </source>
</evidence>
<evidence type="ECO:0000313" key="3">
    <source>
        <dbReference type="Proteomes" id="UP000749646"/>
    </source>
</evidence>
<comment type="caution">
    <text evidence="2">The sequence shown here is derived from an EMBL/GenBank/DDBJ whole genome shotgun (WGS) entry which is preliminary data.</text>
</comment>
<protein>
    <recommendedName>
        <fullName evidence="4">C2H2-type domain-containing protein</fullName>
    </recommendedName>
</protein>
<keyword evidence="3" id="KW-1185">Reference proteome</keyword>
<feature type="region of interest" description="Disordered" evidence="1">
    <location>
        <begin position="25"/>
        <end position="90"/>
    </location>
</feature>
<dbReference type="EMBL" id="JAAAHW010007648">
    <property type="protein sequence ID" value="KAF9947031.1"/>
    <property type="molecule type" value="Genomic_DNA"/>
</dbReference>
<proteinExistence type="predicted"/>
<evidence type="ECO:0008006" key="4">
    <source>
        <dbReference type="Google" id="ProtNLM"/>
    </source>
</evidence>
<feature type="compositionally biased region" description="Basic and acidic residues" evidence="1">
    <location>
        <begin position="69"/>
        <end position="79"/>
    </location>
</feature>
<reference evidence="2" key="1">
    <citation type="journal article" date="2020" name="Fungal Divers.">
        <title>Resolving the Mortierellaceae phylogeny through synthesis of multi-gene phylogenetics and phylogenomics.</title>
        <authorList>
            <person name="Vandepol N."/>
            <person name="Liber J."/>
            <person name="Desiro A."/>
            <person name="Na H."/>
            <person name="Kennedy M."/>
            <person name="Barry K."/>
            <person name="Grigoriev I.V."/>
            <person name="Miller A.N."/>
            <person name="O'Donnell K."/>
            <person name="Stajich J.E."/>
            <person name="Bonito G."/>
        </authorList>
    </citation>
    <scope>NUCLEOTIDE SEQUENCE</scope>
    <source>
        <strain evidence="2">MES-2147</strain>
    </source>
</reference>
<organism evidence="2 3">
    <name type="scientific">Modicella reniformis</name>
    <dbReference type="NCBI Taxonomy" id="1440133"/>
    <lineage>
        <taxon>Eukaryota</taxon>
        <taxon>Fungi</taxon>
        <taxon>Fungi incertae sedis</taxon>
        <taxon>Mucoromycota</taxon>
        <taxon>Mortierellomycotina</taxon>
        <taxon>Mortierellomycetes</taxon>
        <taxon>Mortierellales</taxon>
        <taxon>Mortierellaceae</taxon>
        <taxon>Modicella</taxon>
    </lineage>
</organism>
<gene>
    <name evidence="2" type="ORF">BGZ65_009191</name>
</gene>
<dbReference type="Proteomes" id="UP000749646">
    <property type="component" value="Unassembled WGS sequence"/>
</dbReference>